<dbReference type="Gene3D" id="3.40.630.30">
    <property type="match status" value="1"/>
</dbReference>
<feature type="domain" description="N-acetyltransferase" evidence="1">
    <location>
        <begin position="50"/>
        <end position="199"/>
    </location>
</feature>
<evidence type="ECO:0000259" key="1">
    <source>
        <dbReference type="PROSITE" id="PS51186"/>
    </source>
</evidence>
<comment type="caution">
    <text evidence="2">The sequence shown here is derived from an EMBL/GenBank/DDBJ whole genome shotgun (WGS) entry which is preliminary data.</text>
</comment>
<reference evidence="2 3" key="1">
    <citation type="submission" date="2020-08" db="EMBL/GenBank/DDBJ databases">
        <title>Genomic Encyclopedia of Archaeal and Bacterial Type Strains, Phase II (KMG-II): from individual species to whole genera.</title>
        <authorList>
            <person name="Goeker M."/>
        </authorList>
    </citation>
    <scope>NUCLEOTIDE SEQUENCE [LARGE SCALE GENOMIC DNA]</scope>
    <source>
        <strain evidence="2 3">DSM 43850</strain>
    </source>
</reference>
<protein>
    <submittedName>
        <fullName evidence="2">GNAT superfamily N-acetyltransferase</fullName>
    </submittedName>
</protein>
<dbReference type="SUPFAM" id="SSF55729">
    <property type="entry name" value="Acyl-CoA N-acyltransferases (Nat)"/>
    <property type="match status" value="1"/>
</dbReference>
<name>A0ABR6BHN8_9PSEU</name>
<evidence type="ECO:0000313" key="2">
    <source>
        <dbReference type="EMBL" id="MBA8926167.1"/>
    </source>
</evidence>
<dbReference type="RefSeq" id="WP_182837650.1">
    <property type="nucleotide sequence ID" value="NZ_BAAABQ010000009.1"/>
</dbReference>
<dbReference type="PANTHER" id="PTHR42791">
    <property type="entry name" value="GNAT FAMILY ACETYLTRANSFERASE"/>
    <property type="match status" value="1"/>
</dbReference>
<dbReference type="PANTHER" id="PTHR42791:SF1">
    <property type="entry name" value="N-ACETYLTRANSFERASE DOMAIN-CONTAINING PROTEIN"/>
    <property type="match status" value="1"/>
</dbReference>
<sequence length="200" mass="21537">MAVTTHAAGSADIGQVAAVLGAAFQEDPVHRWLLPEPERRRRGLTPMFATMLRNLHPVPGGTDLAHLDGRPSAAAVWDPPGWSGKGQFATLRLVPGLLLAIGTRFKRLADLGELLGAEHPSEPHWYLTYLGTVPGAQGRGAGSALLRKGLARCDATGTPAYLESSDPANTGYYERFGFVTIGHVRLGEDLAVPRMWREPR</sequence>
<gene>
    <name evidence="2" type="ORF">BC739_003366</name>
</gene>
<accession>A0ABR6BHN8</accession>
<proteinExistence type="predicted"/>
<dbReference type="InterPro" id="IPR000182">
    <property type="entry name" value="GNAT_dom"/>
</dbReference>
<dbReference type="Proteomes" id="UP000517916">
    <property type="component" value="Unassembled WGS sequence"/>
</dbReference>
<dbReference type="EMBL" id="JACJID010000002">
    <property type="protein sequence ID" value="MBA8926167.1"/>
    <property type="molecule type" value="Genomic_DNA"/>
</dbReference>
<organism evidence="2 3">
    <name type="scientific">Kutzneria viridogrisea</name>
    <dbReference type="NCBI Taxonomy" id="47990"/>
    <lineage>
        <taxon>Bacteria</taxon>
        <taxon>Bacillati</taxon>
        <taxon>Actinomycetota</taxon>
        <taxon>Actinomycetes</taxon>
        <taxon>Pseudonocardiales</taxon>
        <taxon>Pseudonocardiaceae</taxon>
        <taxon>Kutzneria</taxon>
    </lineage>
</organism>
<dbReference type="CDD" id="cd04301">
    <property type="entry name" value="NAT_SF"/>
    <property type="match status" value="1"/>
</dbReference>
<dbReference type="PROSITE" id="PS51186">
    <property type="entry name" value="GNAT"/>
    <property type="match status" value="1"/>
</dbReference>
<dbReference type="InterPro" id="IPR052523">
    <property type="entry name" value="Trichothecene_AcTrans"/>
</dbReference>
<dbReference type="Pfam" id="PF00583">
    <property type="entry name" value="Acetyltransf_1"/>
    <property type="match status" value="1"/>
</dbReference>
<dbReference type="InterPro" id="IPR016181">
    <property type="entry name" value="Acyl_CoA_acyltransferase"/>
</dbReference>
<evidence type="ECO:0000313" key="3">
    <source>
        <dbReference type="Proteomes" id="UP000517916"/>
    </source>
</evidence>
<keyword evidence="3" id="KW-1185">Reference proteome</keyword>